<keyword evidence="9" id="KW-0808">Transferase</keyword>
<evidence type="ECO:0000256" key="10">
    <source>
        <dbReference type="SAM" id="Phobius"/>
    </source>
</evidence>
<evidence type="ECO:0000256" key="3">
    <source>
        <dbReference type="ARBA" id="ARBA00022475"/>
    </source>
</evidence>
<keyword evidence="4" id="KW-0997">Cell inner membrane</keyword>
<evidence type="ECO:0000259" key="11">
    <source>
        <dbReference type="Pfam" id="PF01478"/>
    </source>
</evidence>
<feature type="domain" description="Prepilin type IV endopeptidase peptidase" evidence="11">
    <location>
        <begin position="112"/>
        <end position="219"/>
    </location>
</feature>
<dbReference type="Gene3D" id="1.20.120.1220">
    <property type="match status" value="1"/>
</dbReference>
<dbReference type="InterPro" id="IPR050882">
    <property type="entry name" value="Prepilin_peptidase/N-MTase"/>
</dbReference>
<gene>
    <name evidence="13" type="ORF">GCM10011380_22340</name>
</gene>
<dbReference type="PANTHER" id="PTHR30487">
    <property type="entry name" value="TYPE 4 PREPILIN-LIKE PROTEINS LEADER PEPTIDE-PROCESSING ENZYME"/>
    <property type="match status" value="1"/>
</dbReference>
<evidence type="ECO:0000256" key="1">
    <source>
        <dbReference type="ARBA" id="ARBA00004429"/>
    </source>
</evidence>
<evidence type="ECO:0000256" key="4">
    <source>
        <dbReference type="ARBA" id="ARBA00022519"/>
    </source>
</evidence>
<feature type="transmembrane region" description="Helical" evidence="10">
    <location>
        <begin position="198"/>
        <end position="222"/>
    </location>
</feature>
<evidence type="ECO:0000256" key="8">
    <source>
        <dbReference type="RuleBase" id="RU003793"/>
    </source>
</evidence>
<evidence type="ECO:0000313" key="14">
    <source>
        <dbReference type="Proteomes" id="UP000623067"/>
    </source>
</evidence>
<dbReference type="PANTHER" id="PTHR30487:SF0">
    <property type="entry name" value="PREPILIN LEADER PEPTIDASE_N-METHYLTRANSFERASE-RELATED"/>
    <property type="match status" value="1"/>
</dbReference>
<comment type="subcellular location">
    <subcellularLocation>
        <location evidence="1">Cell inner membrane</location>
        <topology evidence="1">Multi-pass membrane protein</topology>
    </subcellularLocation>
    <subcellularLocation>
        <location evidence="9">Cell membrane</location>
        <topology evidence="9">Multi-pass membrane protein</topology>
    </subcellularLocation>
</comment>
<dbReference type="EC" id="2.1.1.-" evidence="9"/>
<dbReference type="InterPro" id="IPR000045">
    <property type="entry name" value="Prepilin_IV_endopep_pep"/>
</dbReference>
<dbReference type="GO" id="GO:0006465">
    <property type="term" value="P:signal peptide processing"/>
    <property type="evidence" value="ECO:0007669"/>
    <property type="project" value="TreeGrafter"/>
</dbReference>
<keyword evidence="9" id="KW-0378">Hydrolase</keyword>
<dbReference type="Proteomes" id="UP000623067">
    <property type="component" value="Unassembled WGS sequence"/>
</dbReference>
<feature type="transmembrane region" description="Helical" evidence="10">
    <location>
        <begin position="234"/>
        <end position="256"/>
    </location>
</feature>
<keyword evidence="14" id="KW-1185">Reference proteome</keyword>
<evidence type="ECO:0000256" key="5">
    <source>
        <dbReference type="ARBA" id="ARBA00022692"/>
    </source>
</evidence>
<dbReference type="Pfam" id="PF01478">
    <property type="entry name" value="Peptidase_A24"/>
    <property type="match status" value="1"/>
</dbReference>
<keyword evidence="9" id="KW-0511">Multifunctional enzyme</keyword>
<reference evidence="13" key="2">
    <citation type="submission" date="2020-09" db="EMBL/GenBank/DDBJ databases">
        <authorList>
            <person name="Sun Q."/>
            <person name="Zhou Y."/>
        </authorList>
    </citation>
    <scope>NUCLEOTIDE SEQUENCE</scope>
    <source>
        <strain evidence="13">CGMCC 1.15330</strain>
    </source>
</reference>
<dbReference type="GO" id="GO:0008168">
    <property type="term" value="F:methyltransferase activity"/>
    <property type="evidence" value="ECO:0007669"/>
    <property type="project" value="UniProtKB-KW"/>
</dbReference>
<comment type="function">
    <text evidence="9">Plays an essential role in type IV pili and type II pseudopili formation by proteolytically removing the leader sequence from substrate proteins and subsequently monomethylating the alpha-amino group of the newly exposed N-terminal phenylalanine.</text>
</comment>
<organism evidence="13 14">
    <name type="scientific">Sphingomonas metalli</name>
    <dbReference type="NCBI Taxonomy" id="1779358"/>
    <lineage>
        <taxon>Bacteria</taxon>
        <taxon>Pseudomonadati</taxon>
        <taxon>Pseudomonadota</taxon>
        <taxon>Alphaproteobacteria</taxon>
        <taxon>Sphingomonadales</taxon>
        <taxon>Sphingomonadaceae</taxon>
        <taxon>Sphingomonas</taxon>
    </lineage>
</organism>
<dbReference type="GO" id="GO:0005886">
    <property type="term" value="C:plasma membrane"/>
    <property type="evidence" value="ECO:0007669"/>
    <property type="project" value="UniProtKB-SubCell"/>
</dbReference>
<dbReference type="InterPro" id="IPR014032">
    <property type="entry name" value="Peptidase_A24A_bac"/>
</dbReference>
<proteinExistence type="inferred from homology"/>
<feature type="domain" description="Prepilin peptidase A24 N-terminal" evidence="12">
    <location>
        <begin position="20"/>
        <end position="98"/>
    </location>
</feature>
<reference evidence="13" key="1">
    <citation type="journal article" date="2014" name="Int. J. Syst. Evol. Microbiol.">
        <title>Complete genome sequence of Corynebacterium casei LMG S-19264T (=DSM 44701T), isolated from a smear-ripened cheese.</title>
        <authorList>
            <consortium name="US DOE Joint Genome Institute (JGI-PGF)"/>
            <person name="Walter F."/>
            <person name="Albersmeier A."/>
            <person name="Kalinowski J."/>
            <person name="Ruckert C."/>
        </authorList>
    </citation>
    <scope>NUCLEOTIDE SEQUENCE</scope>
    <source>
        <strain evidence="13">CGMCC 1.15330</strain>
    </source>
</reference>
<keyword evidence="6 10" id="KW-1133">Transmembrane helix</keyword>
<dbReference type="GO" id="GO:0032259">
    <property type="term" value="P:methylation"/>
    <property type="evidence" value="ECO:0007669"/>
    <property type="project" value="UniProtKB-KW"/>
</dbReference>
<evidence type="ECO:0000256" key="9">
    <source>
        <dbReference type="RuleBase" id="RU003794"/>
    </source>
</evidence>
<comment type="similarity">
    <text evidence="2 8">Belongs to the peptidase A24 family.</text>
</comment>
<sequence length="257" mass="26761">MLIHDGIGPAWVWPVVLGLAGLLIGSFAATVILRWPEGRSIARVRSACDGCGRTLKPAELVPLVSAVISRGRCRSCGMRIDPLHWQVEAGCAIIAIAAGIVAPGLAGVAGAILGWLLLTLAVLDLRAFWLPDAIVAPLALLGLAGGVLGLAPDLPDRLWGGLGGRASLWLIAAGYRRWRGRDGLGGGDPKLLGAIGLWLGWRLLPAVLLCAGLIGLGVVLFRMVQGRAMVRDDALPLGTLMALAAYPAWLMMVGMAA</sequence>
<dbReference type="PRINTS" id="PR00864">
    <property type="entry name" value="PREPILNPTASE"/>
</dbReference>
<dbReference type="EMBL" id="BMIH01000003">
    <property type="protein sequence ID" value="GGB32463.1"/>
    <property type="molecule type" value="Genomic_DNA"/>
</dbReference>
<comment type="catalytic activity">
    <reaction evidence="9">
        <text>Typically cleaves a -Gly-|-Phe- bond to release an N-terminal, basic peptide of 5-8 residues from type IV prepilin, and then N-methylates the new N-terminal amino group, the methyl donor being S-adenosyl-L-methionine.</text>
        <dbReference type="EC" id="3.4.23.43"/>
    </reaction>
</comment>
<dbReference type="InterPro" id="IPR010627">
    <property type="entry name" value="Prepilin_pept_A24_N"/>
</dbReference>
<accession>A0A916T5E5</accession>
<evidence type="ECO:0000259" key="12">
    <source>
        <dbReference type="Pfam" id="PF06750"/>
    </source>
</evidence>
<name>A0A916T5E5_9SPHN</name>
<keyword evidence="9" id="KW-0489">Methyltransferase</keyword>
<dbReference type="GO" id="GO:0004190">
    <property type="term" value="F:aspartic-type endopeptidase activity"/>
    <property type="evidence" value="ECO:0007669"/>
    <property type="project" value="UniProtKB-EC"/>
</dbReference>
<dbReference type="AlphaFoldDB" id="A0A916T5E5"/>
<keyword evidence="5 9" id="KW-0812">Transmembrane</keyword>
<dbReference type="Pfam" id="PF06750">
    <property type="entry name" value="A24_N_bact"/>
    <property type="match status" value="1"/>
</dbReference>
<dbReference type="EC" id="3.4.23.43" evidence="9"/>
<evidence type="ECO:0000313" key="13">
    <source>
        <dbReference type="EMBL" id="GGB32463.1"/>
    </source>
</evidence>
<comment type="caution">
    <text evidence="13">The sequence shown here is derived from an EMBL/GenBank/DDBJ whole genome shotgun (WGS) entry which is preliminary data.</text>
</comment>
<keyword evidence="3" id="KW-1003">Cell membrane</keyword>
<evidence type="ECO:0000256" key="2">
    <source>
        <dbReference type="ARBA" id="ARBA00005801"/>
    </source>
</evidence>
<keyword evidence="7 10" id="KW-0472">Membrane</keyword>
<feature type="transmembrane region" description="Helical" evidence="10">
    <location>
        <begin position="128"/>
        <end position="151"/>
    </location>
</feature>
<evidence type="ECO:0000256" key="6">
    <source>
        <dbReference type="ARBA" id="ARBA00022989"/>
    </source>
</evidence>
<protein>
    <recommendedName>
        <fullName evidence="9">Prepilin leader peptidase/N-methyltransferase</fullName>
        <ecNumber evidence="9">2.1.1.-</ecNumber>
        <ecNumber evidence="9">3.4.23.43</ecNumber>
    </recommendedName>
</protein>
<evidence type="ECO:0000256" key="7">
    <source>
        <dbReference type="ARBA" id="ARBA00023136"/>
    </source>
</evidence>
<feature type="transmembrane region" description="Helical" evidence="10">
    <location>
        <begin position="89"/>
        <end position="116"/>
    </location>
</feature>
<feature type="transmembrane region" description="Helical" evidence="10">
    <location>
        <begin position="12"/>
        <end position="35"/>
    </location>
</feature>
<feature type="transmembrane region" description="Helical" evidence="10">
    <location>
        <begin position="158"/>
        <end position="178"/>
    </location>
</feature>
<keyword evidence="9" id="KW-0645">Protease</keyword>